<dbReference type="InterPro" id="IPR013785">
    <property type="entry name" value="Aldolase_TIM"/>
</dbReference>
<dbReference type="Gene3D" id="3.20.20.70">
    <property type="entry name" value="Aldolase class I"/>
    <property type="match status" value="1"/>
</dbReference>
<keyword evidence="3" id="KW-0704">Schiff base</keyword>
<dbReference type="Proteomes" id="UP001429745">
    <property type="component" value="Unassembled WGS sequence"/>
</dbReference>
<keyword evidence="6" id="KW-1185">Reference proteome</keyword>
<dbReference type="PIRSF" id="PIRSF001365">
    <property type="entry name" value="DHDPS"/>
    <property type="match status" value="1"/>
</dbReference>
<dbReference type="EMBL" id="JABACI010000004">
    <property type="protein sequence ID" value="NLP85204.1"/>
    <property type="molecule type" value="Genomic_DNA"/>
</dbReference>
<protein>
    <submittedName>
        <fullName evidence="5">Dihydrodipicolinate synthase family protein</fullName>
    </submittedName>
</protein>
<organism evidence="5 6">
    <name type="scientific">Microbacterium salsuginis</name>
    <dbReference type="NCBI Taxonomy" id="2722803"/>
    <lineage>
        <taxon>Bacteria</taxon>
        <taxon>Bacillati</taxon>
        <taxon>Actinomycetota</taxon>
        <taxon>Actinomycetes</taxon>
        <taxon>Micrococcales</taxon>
        <taxon>Microbacteriaceae</taxon>
        <taxon>Microbacterium</taxon>
    </lineage>
</organism>
<evidence type="ECO:0000256" key="2">
    <source>
        <dbReference type="ARBA" id="ARBA00023239"/>
    </source>
</evidence>
<dbReference type="PANTHER" id="PTHR12128">
    <property type="entry name" value="DIHYDRODIPICOLINATE SYNTHASE"/>
    <property type="match status" value="1"/>
</dbReference>
<dbReference type="InterPro" id="IPR002220">
    <property type="entry name" value="DapA-like"/>
</dbReference>
<dbReference type="SUPFAM" id="SSF51569">
    <property type="entry name" value="Aldolase"/>
    <property type="match status" value="1"/>
</dbReference>
<dbReference type="PANTHER" id="PTHR12128:SF66">
    <property type="entry name" value="4-HYDROXY-2-OXOGLUTARATE ALDOLASE, MITOCHONDRIAL"/>
    <property type="match status" value="1"/>
</dbReference>
<dbReference type="PRINTS" id="PR00146">
    <property type="entry name" value="DHPICSNTHASE"/>
</dbReference>
<reference evidence="5 6" key="1">
    <citation type="submission" date="2020-04" db="EMBL/GenBank/DDBJ databases">
        <title>CFH 90308 Microbacterium sp.</title>
        <authorList>
            <person name="Nie G."/>
            <person name="Ming H."/>
            <person name="Xia T."/>
        </authorList>
    </citation>
    <scope>NUCLEOTIDE SEQUENCE [LARGE SCALE GENOMIC DNA]</scope>
    <source>
        <strain evidence="5 6">CFH 90308</strain>
    </source>
</reference>
<comment type="caution">
    <text evidence="5">The sequence shown here is derived from an EMBL/GenBank/DDBJ whole genome shotgun (WGS) entry which is preliminary data.</text>
</comment>
<evidence type="ECO:0000256" key="1">
    <source>
        <dbReference type="ARBA" id="ARBA00007592"/>
    </source>
</evidence>
<dbReference type="Pfam" id="PF00701">
    <property type="entry name" value="DHDPS"/>
    <property type="match status" value="1"/>
</dbReference>
<proteinExistence type="inferred from homology"/>
<evidence type="ECO:0000313" key="5">
    <source>
        <dbReference type="EMBL" id="NLP85204.1"/>
    </source>
</evidence>
<dbReference type="InterPro" id="IPR020625">
    <property type="entry name" value="Schiff_base-form_aldolases_AS"/>
</dbReference>
<comment type="similarity">
    <text evidence="1 4">Belongs to the DapA family.</text>
</comment>
<dbReference type="CDD" id="cd00408">
    <property type="entry name" value="DHDPS-like"/>
    <property type="match status" value="1"/>
</dbReference>
<dbReference type="RefSeq" id="WP_168913632.1">
    <property type="nucleotide sequence ID" value="NZ_JABACI010000004.1"/>
</dbReference>
<sequence length="308" mass="32022">MNGTELLDGLVVPLVTGLDENGMPDASTSTRLLDAMAAAGVTKLMLLGSNGEGPLLATSSLSPYVAQMVAAWRERVPDGVVVVNATAPATTEALERGAIAVDAGADAVALCPPFYFRHRDDEIFDHYRRFERLGIPVIVYNLPRYTSEISPAVIEQLAGLAHVIGVKDSSGDLATLERFVALKQSRPDFGVSQGGETALVAGLRRGADGIVPGTGNVAPALSLRLVAALRAGDDAAADEAQRITTALTGMHGIRPGVPTVKAILDMLGLLPPHVAPPLAPCSESERSALEQFIAPYRSALLDSGGTAA</sequence>
<dbReference type="SMART" id="SM01130">
    <property type="entry name" value="DHDPS"/>
    <property type="match status" value="1"/>
</dbReference>
<dbReference type="PROSITE" id="PS00666">
    <property type="entry name" value="DHDPS_2"/>
    <property type="match status" value="1"/>
</dbReference>
<evidence type="ECO:0000313" key="6">
    <source>
        <dbReference type="Proteomes" id="UP001429745"/>
    </source>
</evidence>
<evidence type="ECO:0000256" key="3">
    <source>
        <dbReference type="ARBA" id="ARBA00023270"/>
    </source>
</evidence>
<accession>A0ABX1KE76</accession>
<evidence type="ECO:0000256" key="4">
    <source>
        <dbReference type="PIRNR" id="PIRNR001365"/>
    </source>
</evidence>
<gene>
    <name evidence="5" type="ORF">HF576_15255</name>
</gene>
<name>A0ABX1KE76_9MICO</name>
<keyword evidence="2 4" id="KW-0456">Lyase</keyword>